<feature type="transmembrane region" description="Helical" evidence="7">
    <location>
        <begin position="39"/>
        <end position="56"/>
    </location>
</feature>
<feature type="transmembrane region" description="Helical" evidence="7">
    <location>
        <begin position="175"/>
        <end position="199"/>
    </location>
</feature>
<feature type="transmembrane region" description="Helical" evidence="7">
    <location>
        <begin position="68"/>
        <end position="91"/>
    </location>
</feature>
<keyword evidence="6 7" id="KW-0472">Membrane</keyword>
<dbReference type="InterPro" id="IPR002751">
    <property type="entry name" value="CbiM/NikMN"/>
</dbReference>
<gene>
    <name evidence="9" type="ORF">OMAG_000723</name>
    <name evidence="8" type="ORF">OMAG_001670</name>
</gene>
<dbReference type="EMBL" id="JYNY01000164">
    <property type="protein sequence ID" value="KJJ85398.1"/>
    <property type="molecule type" value="Genomic_DNA"/>
</dbReference>
<proteinExistence type="predicted"/>
<keyword evidence="3" id="KW-1003">Cell membrane</keyword>
<dbReference type="GO" id="GO:0000041">
    <property type="term" value="P:transition metal ion transport"/>
    <property type="evidence" value="ECO:0007669"/>
    <property type="project" value="InterPro"/>
</dbReference>
<dbReference type="PANTHER" id="PTHR34229">
    <property type="entry name" value="METAL TRANSPORT PROTEIN HI_1621-RELATED"/>
    <property type="match status" value="1"/>
</dbReference>
<evidence type="ECO:0000313" key="9">
    <source>
        <dbReference type="EMBL" id="KJJ85398.1"/>
    </source>
</evidence>
<feature type="transmembrane region" description="Helical" evidence="7">
    <location>
        <begin position="137"/>
        <end position="163"/>
    </location>
</feature>
<dbReference type="GO" id="GO:0005886">
    <property type="term" value="C:plasma membrane"/>
    <property type="evidence" value="ECO:0007669"/>
    <property type="project" value="UniProtKB-SubCell"/>
</dbReference>
<dbReference type="PANTHER" id="PTHR34229:SF1">
    <property type="entry name" value="METAL TRANSPORT PROTEIN HI_1621-RELATED"/>
    <property type="match status" value="1"/>
</dbReference>
<evidence type="ECO:0000313" key="10">
    <source>
        <dbReference type="Proteomes" id="UP000033428"/>
    </source>
</evidence>
<keyword evidence="4 7" id="KW-0812">Transmembrane</keyword>
<comment type="caution">
    <text evidence="8">The sequence shown here is derived from an EMBL/GenBank/DDBJ whole genome shotgun (WGS) entry which is preliminary data.</text>
</comment>
<keyword evidence="10" id="KW-1185">Reference proteome</keyword>
<keyword evidence="2" id="KW-0813">Transport</keyword>
<evidence type="ECO:0000256" key="7">
    <source>
        <dbReference type="SAM" id="Phobius"/>
    </source>
</evidence>
<dbReference type="Proteomes" id="UP000033428">
    <property type="component" value="Unassembled WGS sequence"/>
</dbReference>
<organism evidence="8 10">
    <name type="scientific">Candidatus Omnitrophus magneticus</name>
    <dbReference type="NCBI Taxonomy" id="1609969"/>
    <lineage>
        <taxon>Bacteria</taxon>
        <taxon>Pseudomonadati</taxon>
        <taxon>Candidatus Omnitrophota</taxon>
        <taxon>Candidatus Omnitrophus</taxon>
    </lineage>
</organism>
<dbReference type="EMBL" id="JYNY01000350">
    <property type="protein sequence ID" value="KJJ84459.1"/>
    <property type="molecule type" value="Genomic_DNA"/>
</dbReference>
<protein>
    <submittedName>
        <fullName evidence="8">Cobalamin (Vitamin B12) biosynthesis protein CbiM</fullName>
    </submittedName>
</protein>
<evidence type="ECO:0000256" key="4">
    <source>
        <dbReference type="ARBA" id="ARBA00022692"/>
    </source>
</evidence>
<sequence>MHIPDGFLSPSVCGISWLVSLFMLSICVKKVNAFINEKIVPLMGVMSAFIFSAQMLNFPVAAGTSGHLLGGVLSSVLLGPWAGAIVITCVLTVQCFIFQDGGVIALGANILNMAIIGTIGGYFIYRLISKFLRGTLGILAGLAVACWCSVLMGANVCALELALSGTSPLKITLTAMTGIHALIGIGEAVISVLIVTFILKARPDLVREIK</sequence>
<keyword evidence="5 7" id="KW-1133">Transmembrane helix</keyword>
<evidence type="ECO:0000256" key="6">
    <source>
        <dbReference type="ARBA" id="ARBA00023136"/>
    </source>
</evidence>
<dbReference type="Pfam" id="PF01891">
    <property type="entry name" value="CbiM"/>
    <property type="match status" value="1"/>
</dbReference>
<comment type="subcellular location">
    <subcellularLocation>
        <location evidence="1">Cell membrane</location>
        <topology evidence="1">Multi-pass membrane protein</topology>
    </subcellularLocation>
</comment>
<evidence type="ECO:0000256" key="3">
    <source>
        <dbReference type="ARBA" id="ARBA00022475"/>
    </source>
</evidence>
<dbReference type="AlphaFoldDB" id="A0A0F0CR14"/>
<evidence type="ECO:0000256" key="1">
    <source>
        <dbReference type="ARBA" id="ARBA00004651"/>
    </source>
</evidence>
<reference evidence="8 10" key="1">
    <citation type="submission" date="2015-02" db="EMBL/GenBank/DDBJ databases">
        <title>Single-cell genomics of uncultivated deep-branching MTB reveals a conserved set of magnetosome genes.</title>
        <authorList>
            <person name="Kolinko S."/>
            <person name="Richter M."/>
            <person name="Glockner F.O."/>
            <person name="Brachmann A."/>
            <person name="Schuler D."/>
        </authorList>
    </citation>
    <scope>NUCLEOTIDE SEQUENCE [LARGE SCALE GENOMIC DNA]</scope>
    <source>
        <strain evidence="8">SKK-01</strain>
    </source>
</reference>
<accession>A0A0F0CR14</accession>
<name>A0A0F0CR14_9BACT</name>
<feature type="transmembrane region" description="Helical" evidence="7">
    <location>
        <begin position="103"/>
        <end position="125"/>
    </location>
</feature>
<feature type="transmembrane region" description="Helical" evidence="7">
    <location>
        <begin position="6"/>
        <end position="27"/>
    </location>
</feature>
<dbReference type="Gene3D" id="1.10.1760.20">
    <property type="match status" value="1"/>
</dbReference>
<evidence type="ECO:0000256" key="2">
    <source>
        <dbReference type="ARBA" id="ARBA00022448"/>
    </source>
</evidence>
<evidence type="ECO:0000256" key="5">
    <source>
        <dbReference type="ARBA" id="ARBA00022989"/>
    </source>
</evidence>
<evidence type="ECO:0000313" key="8">
    <source>
        <dbReference type="EMBL" id="KJJ84459.1"/>
    </source>
</evidence>